<sequence length="93" mass="10389">MKTGNLDRFWIFAGLFLALGAGLSILVSYNERHGVQGQVHVWDLKGLDEEGIRRVIEKGFGPSDNPLYFLLFNPSGDWSAITRLLVERLGGLE</sequence>
<keyword evidence="1" id="KW-0812">Transmembrane</keyword>
<comment type="caution">
    <text evidence="2">The sequence shown here is derived from an EMBL/GenBank/DDBJ whole genome shotgun (WGS) entry which is preliminary data.</text>
</comment>
<feature type="transmembrane region" description="Helical" evidence="1">
    <location>
        <begin position="9"/>
        <end position="29"/>
    </location>
</feature>
<name>A0A2H0R3Q4_9BACT</name>
<reference evidence="2 3" key="1">
    <citation type="submission" date="2017-09" db="EMBL/GenBank/DDBJ databases">
        <title>Depth-based differentiation of microbial function through sediment-hosted aquifers and enrichment of novel symbionts in the deep terrestrial subsurface.</title>
        <authorList>
            <person name="Probst A.J."/>
            <person name="Ladd B."/>
            <person name="Jarett J.K."/>
            <person name="Geller-Mcgrath D.E."/>
            <person name="Sieber C.M."/>
            <person name="Emerson J.B."/>
            <person name="Anantharaman K."/>
            <person name="Thomas B.C."/>
            <person name="Malmstrom R."/>
            <person name="Stieglmeier M."/>
            <person name="Klingl A."/>
            <person name="Woyke T."/>
            <person name="Ryan C.M."/>
            <person name="Banfield J.F."/>
        </authorList>
    </citation>
    <scope>NUCLEOTIDE SEQUENCE [LARGE SCALE GENOMIC DNA]</scope>
    <source>
        <strain evidence="2">CG10_big_fil_rev_8_21_14_0_10_46_23</strain>
    </source>
</reference>
<dbReference type="Proteomes" id="UP000230232">
    <property type="component" value="Unassembled WGS sequence"/>
</dbReference>
<gene>
    <name evidence="2" type="ORF">COV31_02760</name>
</gene>
<evidence type="ECO:0000313" key="2">
    <source>
        <dbReference type="EMBL" id="PIR41137.1"/>
    </source>
</evidence>
<keyword evidence="1" id="KW-1133">Transmembrane helix</keyword>
<organism evidence="2 3">
    <name type="scientific">Candidatus Yanofskybacteria bacterium CG10_big_fil_rev_8_21_14_0_10_46_23</name>
    <dbReference type="NCBI Taxonomy" id="1975098"/>
    <lineage>
        <taxon>Bacteria</taxon>
        <taxon>Candidatus Yanofskyibacteriota</taxon>
    </lineage>
</organism>
<dbReference type="AlphaFoldDB" id="A0A2H0R3Q4"/>
<accession>A0A2H0R3Q4</accession>
<proteinExistence type="predicted"/>
<feature type="non-terminal residue" evidence="2">
    <location>
        <position position="93"/>
    </location>
</feature>
<evidence type="ECO:0000313" key="3">
    <source>
        <dbReference type="Proteomes" id="UP000230232"/>
    </source>
</evidence>
<protein>
    <submittedName>
        <fullName evidence="2">Uncharacterized protein</fullName>
    </submittedName>
</protein>
<evidence type="ECO:0000256" key="1">
    <source>
        <dbReference type="SAM" id="Phobius"/>
    </source>
</evidence>
<dbReference type="EMBL" id="PCXO01000011">
    <property type="protein sequence ID" value="PIR41137.1"/>
    <property type="molecule type" value="Genomic_DNA"/>
</dbReference>
<keyword evidence="1" id="KW-0472">Membrane</keyword>